<keyword evidence="3 8" id="KW-0547">Nucleotide-binding</keyword>
<evidence type="ECO:0000256" key="5">
    <source>
        <dbReference type="ARBA" id="ARBA00022989"/>
    </source>
</evidence>
<dbReference type="AlphaFoldDB" id="A0A7U2MJK2"/>
<evidence type="ECO:0000256" key="8">
    <source>
        <dbReference type="PROSITE-ProRule" id="PRU10141"/>
    </source>
</evidence>
<dbReference type="PROSITE" id="PS50011">
    <property type="entry name" value="PROTEIN_KINASE_DOM"/>
    <property type="match status" value="1"/>
</dbReference>
<evidence type="ECO:0000256" key="6">
    <source>
        <dbReference type="ARBA" id="ARBA00023136"/>
    </source>
</evidence>
<dbReference type="PANTHER" id="PTHR33048">
    <property type="entry name" value="PTH11-LIKE INTEGRAL MEMBRANE PROTEIN (AFU_ORTHOLOGUE AFUA_5G11245)"/>
    <property type="match status" value="1"/>
</dbReference>
<dbReference type="InterPro" id="IPR052337">
    <property type="entry name" value="SAT4-like"/>
</dbReference>
<evidence type="ECO:0000256" key="4">
    <source>
        <dbReference type="ARBA" id="ARBA00022840"/>
    </source>
</evidence>
<comment type="similarity">
    <text evidence="7">Belongs to the SAT4 family.</text>
</comment>
<dbReference type="GO" id="GO:0005524">
    <property type="term" value="F:ATP binding"/>
    <property type="evidence" value="ECO:0007669"/>
    <property type="project" value="UniProtKB-UniRule"/>
</dbReference>
<keyword evidence="5 10" id="KW-1133">Transmembrane helix</keyword>
<feature type="transmembrane region" description="Helical" evidence="10">
    <location>
        <begin position="6"/>
        <end position="25"/>
    </location>
</feature>
<reference evidence="13" key="1">
    <citation type="journal article" date="2021" name="G3 (Bethesda)">
        <title>Chromosome assembled and annotated genome sequence of Aspergillus flavus NRRL 3357.</title>
        <authorList>
            <person name="Skerker J.M."/>
            <person name="Pianalto K.M."/>
            <person name="Mondo S.J."/>
            <person name="Yang K."/>
            <person name="Arkin A.P."/>
            <person name="Keller N.P."/>
            <person name="Grigoriev I.V."/>
            <person name="Louise Glass N.L."/>
        </authorList>
    </citation>
    <scope>NUCLEOTIDE SEQUENCE [LARGE SCALE GENOMIC DNA]</scope>
    <source>
        <strain evidence="13">ATCC 200026 / FGSC A1120 / IAM 13836 / NRRL 3357 / JCM 12722 / SRRC 167</strain>
    </source>
</reference>
<accession>A0A7U2MJK2</accession>
<evidence type="ECO:0000256" key="7">
    <source>
        <dbReference type="ARBA" id="ARBA00038359"/>
    </source>
</evidence>
<name>A0A7U2MJK2_ASPFN</name>
<organism evidence="12 13">
    <name type="scientific">Aspergillus flavus (strain ATCC 200026 / FGSC A1120 / IAM 13836 / NRRL 3357 / JCM 12722 / SRRC 167)</name>
    <dbReference type="NCBI Taxonomy" id="332952"/>
    <lineage>
        <taxon>Eukaryota</taxon>
        <taxon>Fungi</taxon>
        <taxon>Dikarya</taxon>
        <taxon>Ascomycota</taxon>
        <taxon>Pezizomycotina</taxon>
        <taxon>Eurotiomycetes</taxon>
        <taxon>Eurotiomycetidae</taxon>
        <taxon>Eurotiales</taxon>
        <taxon>Aspergillaceae</taxon>
        <taxon>Aspergillus</taxon>
        <taxon>Aspergillus subgen. Circumdati</taxon>
    </lineage>
</organism>
<dbReference type="Pfam" id="PF00069">
    <property type="entry name" value="Pkinase"/>
    <property type="match status" value="1"/>
</dbReference>
<evidence type="ECO:0000256" key="2">
    <source>
        <dbReference type="ARBA" id="ARBA00022692"/>
    </source>
</evidence>
<sequence length="552" mass="61744">MATADPEAFTLLSLGLVFIIIRIYVRWTSVGPANFQVDDYLMPLAGVMYTAETVAAYLVGAKFGGLTNSYMTPEERAALDPNSREYYDRQWGSKIQVIGWSFYACILWLVKACVAVFYSRLTTGLQNLPGRVRFAYILLGVTYLAVALSILLGCQPMHKYWQINPDPGNICQPTKSTLYVLIVVIPNVLTDLYLMSIPLPLLWTVNIGIRRKITLMALFSGASFVIMAAIIRAVTIMTSGPEGAVSGSKWACRETFVSIVVANLPIIQPLIRRGAQKVGLSALFSSSGGPSSYGRHRTQSFPLSSRNQPSKRSRHPLSIPNNTTAWGSDEHILGDGSDKGAGKKNDITVTQEMIIERKLGYGSYSTVWLCRDQSINKYVAVKVLTRTYDRSEPAWSRELGVYEHLSRLNSSHVGNAYIRGLYDIFELSNPCGVYRCLVHPAMHLSINTLRMRARSCRLSEPLLKQTLICLLQALDFLHSEINIVHTDIKASNIMLSIEDEAILTEFEKDEQEHPSWRKIVDKNHWQCESDSRDNYGDTSLSYSAGVERKTMN</sequence>
<keyword evidence="6 10" id="KW-0472">Membrane</keyword>
<evidence type="ECO:0000313" key="12">
    <source>
        <dbReference type="EMBL" id="QRD84915.1"/>
    </source>
</evidence>
<gene>
    <name evidence="12" type="ORF">F9C07_9171</name>
</gene>
<dbReference type="GO" id="GO:0016020">
    <property type="term" value="C:membrane"/>
    <property type="evidence" value="ECO:0007669"/>
    <property type="project" value="UniProtKB-SubCell"/>
</dbReference>
<keyword evidence="13" id="KW-1185">Reference proteome</keyword>
<feature type="transmembrane region" description="Helical" evidence="10">
    <location>
        <begin position="178"/>
        <end position="203"/>
    </location>
</feature>
<proteinExistence type="inferred from homology"/>
<feature type="transmembrane region" description="Helical" evidence="10">
    <location>
        <begin position="37"/>
        <end position="59"/>
    </location>
</feature>
<dbReference type="SMART" id="SM00220">
    <property type="entry name" value="S_TKc"/>
    <property type="match status" value="1"/>
</dbReference>
<feature type="compositionally biased region" description="Polar residues" evidence="9">
    <location>
        <begin position="299"/>
        <end position="308"/>
    </location>
</feature>
<keyword evidence="4 8" id="KW-0067">ATP-binding</keyword>
<dbReference type="VEuPathDB" id="FungiDB:F9C07_9171"/>
<feature type="region of interest" description="Disordered" evidence="9">
    <location>
        <begin position="286"/>
        <end position="321"/>
    </location>
</feature>
<evidence type="ECO:0000256" key="1">
    <source>
        <dbReference type="ARBA" id="ARBA00004141"/>
    </source>
</evidence>
<protein>
    <submittedName>
        <fullName evidence="12">Srpk</fullName>
    </submittedName>
</protein>
<dbReference type="Pfam" id="PF20684">
    <property type="entry name" value="Fung_rhodopsin"/>
    <property type="match status" value="1"/>
</dbReference>
<dbReference type="PANTHER" id="PTHR33048:SF2">
    <property type="entry name" value="SRPK"/>
    <property type="match status" value="1"/>
</dbReference>
<feature type="binding site" evidence="8">
    <location>
        <position position="382"/>
    </location>
    <ligand>
        <name>ATP</name>
        <dbReference type="ChEBI" id="CHEBI:30616"/>
    </ligand>
</feature>
<keyword evidence="2 10" id="KW-0812">Transmembrane</keyword>
<dbReference type="Gene3D" id="3.30.200.20">
    <property type="entry name" value="Phosphorylase Kinase, domain 1"/>
    <property type="match status" value="1"/>
</dbReference>
<dbReference type="VEuPathDB" id="FungiDB:AFLA_009723"/>
<dbReference type="Proteomes" id="UP000596276">
    <property type="component" value="Chromosome 5"/>
</dbReference>
<evidence type="ECO:0000256" key="9">
    <source>
        <dbReference type="SAM" id="MobiDB-lite"/>
    </source>
</evidence>
<dbReference type="EMBL" id="CP044621">
    <property type="protein sequence ID" value="QRD84915.1"/>
    <property type="molecule type" value="Genomic_DNA"/>
</dbReference>
<dbReference type="PROSITE" id="PS00107">
    <property type="entry name" value="PROTEIN_KINASE_ATP"/>
    <property type="match status" value="1"/>
</dbReference>
<evidence type="ECO:0000256" key="10">
    <source>
        <dbReference type="SAM" id="Phobius"/>
    </source>
</evidence>
<dbReference type="OMA" id="QWGSKIQ"/>
<dbReference type="SUPFAM" id="SSF56112">
    <property type="entry name" value="Protein kinase-like (PK-like)"/>
    <property type="match status" value="1"/>
</dbReference>
<feature type="domain" description="Protein kinase" evidence="11">
    <location>
        <begin position="353"/>
        <end position="552"/>
    </location>
</feature>
<feature type="transmembrane region" description="Helical" evidence="10">
    <location>
        <begin position="215"/>
        <end position="234"/>
    </location>
</feature>
<evidence type="ECO:0000259" key="11">
    <source>
        <dbReference type="PROSITE" id="PS50011"/>
    </source>
</evidence>
<feature type="transmembrane region" description="Helical" evidence="10">
    <location>
        <begin position="100"/>
        <end position="122"/>
    </location>
</feature>
<evidence type="ECO:0000313" key="13">
    <source>
        <dbReference type="Proteomes" id="UP000596276"/>
    </source>
</evidence>
<dbReference type="InterPro" id="IPR011009">
    <property type="entry name" value="Kinase-like_dom_sf"/>
</dbReference>
<evidence type="ECO:0000256" key="3">
    <source>
        <dbReference type="ARBA" id="ARBA00022741"/>
    </source>
</evidence>
<dbReference type="Gene3D" id="1.10.510.10">
    <property type="entry name" value="Transferase(Phosphotransferase) domain 1"/>
    <property type="match status" value="1"/>
</dbReference>
<dbReference type="GO" id="GO:0004672">
    <property type="term" value="F:protein kinase activity"/>
    <property type="evidence" value="ECO:0007669"/>
    <property type="project" value="InterPro"/>
</dbReference>
<comment type="subcellular location">
    <subcellularLocation>
        <location evidence="1">Membrane</location>
        <topology evidence="1">Multi-pass membrane protein</topology>
    </subcellularLocation>
</comment>
<dbReference type="InterPro" id="IPR008271">
    <property type="entry name" value="Ser/Thr_kinase_AS"/>
</dbReference>
<dbReference type="InterPro" id="IPR000719">
    <property type="entry name" value="Prot_kinase_dom"/>
</dbReference>
<dbReference type="InterPro" id="IPR049326">
    <property type="entry name" value="Rhodopsin_dom_fungi"/>
</dbReference>
<feature type="transmembrane region" description="Helical" evidence="10">
    <location>
        <begin position="134"/>
        <end position="158"/>
    </location>
</feature>
<dbReference type="PROSITE" id="PS00108">
    <property type="entry name" value="PROTEIN_KINASE_ST"/>
    <property type="match status" value="1"/>
</dbReference>
<dbReference type="InterPro" id="IPR017441">
    <property type="entry name" value="Protein_kinase_ATP_BS"/>
</dbReference>